<evidence type="ECO:0000313" key="2">
    <source>
        <dbReference type="Proteomes" id="UP000053105"/>
    </source>
</evidence>
<proteinExistence type="predicted"/>
<organism evidence="1 2">
    <name type="scientific">Melipona quadrifasciata</name>
    <dbReference type="NCBI Taxonomy" id="166423"/>
    <lineage>
        <taxon>Eukaryota</taxon>
        <taxon>Metazoa</taxon>
        <taxon>Ecdysozoa</taxon>
        <taxon>Arthropoda</taxon>
        <taxon>Hexapoda</taxon>
        <taxon>Insecta</taxon>
        <taxon>Pterygota</taxon>
        <taxon>Neoptera</taxon>
        <taxon>Endopterygota</taxon>
        <taxon>Hymenoptera</taxon>
        <taxon>Apocrita</taxon>
        <taxon>Aculeata</taxon>
        <taxon>Apoidea</taxon>
        <taxon>Anthophila</taxon>
        <taxon>Apidae</taxon>
        <taxon>Melipona</taxon>
    </lineage>
</organism>
<protein>
    <submittedName>
        <fullName evidence="1">Uncharacterized protein</fullName>
    </submittedName>
</protein>
<evidence type="ECO:0000313" key="1">
    <source>
        <dbReference type="EMBL" id="KOX78084.1"/>
    </source>
</evidence>
<sequence length="218" mass="24966">MVDVFPACDVHPTTRFHTNSYLIVERDEGDRRENVYLEFDRASKGERCGWVFWAMQRDALWEISRARGGYSLERAELMTFASNQRTKVRKSYIEPGVGVLIWQTSYDPRRKTACLNDCSQNTFIVIPRFSISDLDSFSRRKTYSLVSTLAKWRGKNNCVKDDRSKCFLKHLASESNPASSEIVNETNRTGVQVAARFNNVSLAIIESKGKVSFISNNN</sequence>
<keyword evidence="2" id="KW-1185">Reference proteome</keyword>
<dbReference type="Proteomes" id="UP000053105">
    <property type="component" value="Unassembled WGS sequence"/>
</dbReference>
<accession>A0A0N0BIR1</accession>
<gene>
    <name evidence="1" type="ORF">WN51_05973</name>
</gene>
<reference evidence="1 2" key="1">
    <citation type="submission" date="2015-07" db="EMBL/GenBank/DDBJ databases">
        <title>The genome of Melipona quadrifasciata.</title>
        <authorList>
            <person name="Pan H."/>
            <person name="Kapheim K."/>
        </authorList>
    </citation>
    <scope>NUCLEOTIDE SEQUENCE [LARGE SCALE GENOMIC DNA]</scope>
    <source>
        <strain evidence="1">0111107301</strain>
        <tissue evidence="1">Whole body</tissue>
    </source>
</reference>
<dbReference type="AlphaFoldDB" id="A0A0N0BIR1"/>
<dbReference type="EMBL" id="KQ435727">
    <property type="protein sequence ID" value="KOX78084.1"/>
    <property type="molecule type" value="Genomic_DNA"/>
</dbReference>
<name>A0A0N0BIR1_9HYME</name>